<dbReference type="GO" id="GO:0008270">
    <property type="term" value="F:zinc ion binding"/>
    <property type="evidence" value="ECO:0007669"/>
    <property type="project" value="InterPro"/>
</dbReference>
<feature type="compositionally biased region" description="Acidic residues" evidence="1">
    <location>
        <begin position="1123"/>
        <end position="1138"/>
    </location>
</feature>
<feature type="domain" description="CCHC-type" evidence="2">
    <location>
        <begin position="395"/>
        <end position="411"/>
    </location>
</feature>
<evidence type="ECO:0000256" key="1">
    <source>
        <dbReference type="SAM" id="MobiDB-lite"/>
    </source>
</evidence>
<dbReference type="PROSITE" id="PS50158">
    <property type="entry name" value="ZF_CCHC"/>
    <property type="match status" value="1"/>
</dbReference>
<feature type="compositionally biased region" description="Basic and acidic residues" evidence="1">
    <location>
        <begin position="1113"/>
        <end position="1122"/>
    </location>
</feature>
<dbReference type="EMBL" id="MN740115">
    <property type="protein sequence ID" value="QHT88375.1"/>
    <property type="molecule type" value="Genomic_DNA"/>
</dbReference>
<organism evidence="3">
    <name type="scientific">viral metagenome</name>
    <dbReference type="NCBI Taxonomy" id="1070528"/>
    <lineage>
        <taxon>unclassified sequences</taxon>
        <taxon>metagenomes</taxon>
        <taxon>organismal metagenomes</taxon>
    </lineage>
</organism>
<reference evidence="3" key="1">
    <citation type="journal article" date="2020" name="Nature">
        <title>Giant virus diversity and host interactions through global metagenomics.</title>
        <authorList>
            <person name="Schulz F."/>
            <person name="Roux S."/>
            <person name="Paez-Espino D."/>
            <person name="Jungbluth S."/>
            <person name="Walsh D.A."/>
            <person name="Denef V.J."/>
            <person name="McMahon K.D."/>
            <person name="Konstantinidis K.T."/>
            <person name="Eloe-Fadrosh E.A."/>
            <person name="Kyrpides N.C."/>
            <person name="Woyke T."/>
        </authorList>
    </citation>
    <scope>NUCLEOTIDE SEQUENCE</scope>
    <source>
        <strain evidence="3">GVMAG-M-3300023184-50</strain>
    </source>
</reference>
<dbReference type="GO" id="GO:0003676">
    <property type="term" value="F:nucleic acid binding"/>
    <property type="evidence" value="ECO:0007669"/>
    <property type="project" value="InterPro"/>
</dbReference>
<proteinExistence type="predicted"/>
<dbReference type="InterPro" id="IPR036875">
    <property type="entry name" value="Znf_CCHC_sf"/>
</dbReference>
<dbReference type="InterPro" id="IPR001878">
    <property type="entry name" value="Znf_CCHC"/>
</dbReference>
<feature type="region of interest" description="Disordered" evidence="1">
    <location>
        <begin position="1078"/>
        <end position="1138"/>
    </location>
</feature>
<accession>A0A6C0I7I9</accession>
<protein>
    <recommendedName>
        <fullName evidence="2">CCHC-type domain-containing protein</fullName>
    </recommendedName>
</protein>
<feature type="compositionally biased region" description="Acidic residues" evidence="1">
    <location>
        <begin position="1080"/>
        <end position="1090"/>
    </location>
</feature>
<sequence length="1138" mass="127158">MEEGDLLLFNPTSEFQVLEEFEFDELVQRPEQTRFYTLTEQTSDFLEKLLPQSGKKVPKAILKKAEDQVEAFKLLYSTHLRESETGFTQSGSTRPLKLPWVTYAYNKEPAITTYVWSQKWSPLFTGLQPNYYLLMLDSLPKSALYFPDAEGQVVYDAIVNNRKALGPYSYTKTAYKEDGTYTIARIPRPDTEDVATFSGYTIGVPALAPPNPLADHPFLGLRTEPITIESTEPLPILLPSVDAIMQHAVPRTSNPYKDAPPYLKLYDLTLEDIPWNLWKESFPPLDLVEEGAPPVEIAQKRSAEDAPAKALLDIYKTPWYPGLSTRRWLSNQLDAGTLVSRILLSRVGTQAPIAIPPPVIIPDAQPIEGTAEDCLPTVITQFSDFAMRGVFRANKCFVCGWIGHGASECPDAKGRPAREYKPGGGCLPLSFVTHEREETPYKNKIAWVPGTETQILQEYQQYITKYTEKFIDIIAAVPKADKSLGLSETRQFILDILADESRTPEDRGTDITAIIYDTDHTLDKNVYKEESGQFLICEHTLDQLSGSYESDPRKFLKRWTVKDAGFSVCRSCGEPVSGVLEAQDEFDESGRAIQYHEKIEKASFTPTEHTTFAASLKQLQNALDLGEPAEDILYLLLSLLQILPEEDQLKPVLDYARSESAKVNAKIAGKKLTAKQKSDVDLALAVFGFNAVVILMQTHRPQLLPRRSFGGKPLIVRGFPRDTTDIADAPLIDGLMRVLTNTFEQYPSTFKGASVVLLRTLLNDRKGVRKVVTTSLTKQFIPVFSTKLQESRDLVDSVDVSYVLKNAFQPPIVNPGPEVQNLAPTAKISGKEQVRFRCTDPSLPWLTPSTPFSFRQKEIKIEVPLRASTKAKRVIPFHTDIADYSPTTDEVRGRIKLKVPEIPFLKKILTSESSELLRSILLEWLNTAAQTTTSSQDLKGYVRSTRIPVERAMGEPSLLRDYFKGILVEFVGKAVADPTVKANIERSLTENLSVRSILTKIDESKKVIDTLRAKEREAFKSRMRNMPDAQREITKTLIDRGLAPYLITKSDRELFVQELAAELEPELVLPVGEVEAAGDIPDEGLNDERDDGPQGEVPVNADGQELLADYGDYGDRRARAADGEEFEVGGDEDGAGGF</sequence>
<evidence type="ECO:0000313" key="3">
    <source>
        <dbReference type="EMBL" id="QHT88375.1"/>
    </source>
</evidence>
<dbReference type="SUPFAM" id="SSF57756">
    <property type="entry name" value="Retrovirus zinc finger-like domains"/>
    <property type="match status" value="1"/>
</dbReference>
<evidence type="ECO:0000259" key="2">
    <source>
        <dbReference type="PROSITE" id="PS50158"/>
    </source>
</evidence>
<dbReference type="AlphaFoldDB" id="A0A6C0I7I9"/>
<name>A0A6C0I7I9_9ZZZZ</name>